<dbReference type="SUPFAM" id="SSF47413">
    <property type="entry name" value="lambda repressor-like DNA-binding domains"/>
    <property type="match status" value="1"/>
</dbReference>
<dbReference type="RefSeq" id="WP_369702550.1">
    <property type="nucleotide sequence ID" value="NZ_JBGEWD010000001.1"/>
</dbReference>
<sequence>MYDNLKRLRTNKKVTLLQMSKLLGYNSPNAYSRKEKGERKFTLDEAKKISTFFNLPIEEIFFNPKVPNKGNKNEIYFNQKQVV</sequence>
<organism evidence="2 3">
    <name type="scientific">Clostridium moutaii</name>
    <dbReference type="NCBI Taxonomy" id="3240932"/>
    <lineage>
        <taxon>Bacteria</taxon>
        <taxon>Bacillati</taxon>
        <taxon>Bacillota</taxon>
        <taxon>Clostridia</taxon>
        <taxon>Eubacteriales</taxon>
        <taxon>Clostridiaceae</taxon>
        <taxon>Clostridium</taxon>
    </lineage>
</organism>
<feature type="domain" description="HTH cro/C1-type" evidence="1">
    <location>
        <begin position="5"/>
        <end position="60"/>
    </location>
</feature>
<accession>A0ABV4BIN8</accession>
<comment type="caution">
    <text evidence="2">The sequence shown here is derived from an EMBL/GenBank/DDBJ whole genome shotgun (WGS) entry which is preliminary data.</text>
</comment>
<evidence type="ECO:0000259" key="1">
    <source>
        <dbReference type="PROSITE" id="PS50943"/>
    </source>
</evidence>
<protein>
    <submittedName>
        <fullName evidence="2">Helix-turn-helix transcriptional regulator</fullName>
    </submittedName>
</protein>
<dbReference type="InterPro" id="IPR001387">
    <property type="entry name" value="Cro/C1-type_HTH"/>
</dbReference>
<dbReference type="InterPro" id="IPR010982">
    <property type="entry name" value="Lambda_DNA-bd_dom_sf"/>
</dbReference>
<dbReference type="Gene3D" id="1.10.260.40">
    <property type="entry name" value="lambda repressor-like DNA-binding domains"/>
    <property type="match status" value="1"/>
</dbReference>
<gene>
    <name evidence="2" type="ORF">AB8U03_00300</name>
</gene>
<dbReference type="PROSITE" id="PS50943">
    <property type="entry name" value="HTH_CROC1"/>
    <property type="match status" value="1"/>
</dbReference>
<dbReference type="Proteomes" id="UP001564657">
    <property type="component" value="Unassembled WGS sequence"/>
</dbReference>
<evidence type="ECO:0000313" key="2">
    <source>
        <dbReference type="EMBL" id="MEY7998652.1"/>
    </source>
</evidence>
<dbReference type="Pfam" id="PF01381">
    <property type="entry name" value="HTH_3"/>
    <property type="match status" value="1"/>
</dbReference>
<evidence type="ECO:0000313" key="3">
    <source>
        <dbReference type="Proteomes" id="UP001564657"/>
    </source>
</evidence>
<dbReference type="EMBL" id="JBGEWD010000001">
    <property type="protein sequence ID" value="MEY7998652.1"/>
    <property type="molecule type" value="Genomic_DNA"/>
</dbReference>
<reference evidence="2 3" key="1">
    <citation type="submission" date="2024-08" db="EMBL/GenBank/DDBJ databases">
        <title>Clostridium lapicellarii sp. nov., and Clostridium renhuaiense sp. nov., two species isolated from the mud in a fermentation cellar used for producing sauce-flavour Chinese liquors.</title>
        <authorList>
            <person name="Yang F."/>
            <person name="Wang H."/>
            <person name="Chen L.Q."/>
            <person name="Zhou N."/>
            <person name="Lu J.J."/>
            <person name="Pu X.X."/>
            <person name="Wan B."/>
            <person name="Wang L."/>
            <person name="Liu S.J."/>
        </authorList>
    </citation>
    <scope>NUCLEOTIDE SEQUENCE [LARGE SCALE GENOMIC DNA]</scope>
    <source>
        <strain evidence="2 3">MT-5</strain>
    </source>
</reference>
<dbReference type="SMART" id="SM00530">
    <property type="entry name" value="HTH_XRE"/>
    <property type="match status" value="1"/>
</dbReference>
<keyword evidence="3" id="KW-1185">Reference proteome</keyword>
<name>A0ABV4BIN8_9CLOT</name>
<proteinExistence type="predicted"/>
<dbReference type="CDD" id="cd00093">
    <property type="entry name" value="HTH_XRE"/>
    <property type="match status" value="1"/>
</dbReference>